<feature type="region of interest" description="Disordered" evidence="12">
    <location>
        <begin position="1"/>
        <end position="23"/>
    </location>
</feature>
<accession>A0A498JMH4</accession>
<dbReference type="GO" id="GO:0005634">
    <property type="term" value="C:nucleus"/>
    <property type="evidence" value="ECO:0007669"/>
    <property type="project" value="UniProtKB-SubCell"/>
</dbReference>
<dbReference type="Gene3D" id="3.90.120.10">
    <property type="entry name" value="DNA Methylase, subunit A, domain 2"/>
    <property type="match status" value="1"/>
</dbReference>
<dbReference type="GO" id="GO:0006346">
    <property type="term" value="P:DNA methylation-dependent constitutive heterochromatin formation"/>
    <property type="evidence" value="ECO:0007669"/>
    <property type="project" value="InterPro"/>
</dbReference>
<dbReference type="PROSITE" id="PS51679">
    <property type="entry name" value="SAM_MT_C5"/>
    <property type="match status" value="1"/>
</dbReference>
<dbReference type="GO" id="GO:0044027">
    <property type="term" value="P:negative regulation of gene expression via chromosomal CpG island methylation"/>
    <property type="evidence" value="ECO:0007669"/>
    <property type="project" value="TreeGrafter"/>
</dbReference>
<dbReference type="GO" id="GO:0003682">
    <property type="term" value="F:chromatin binding"/>
    <property type="evidence" value="ECO:0007669"/>
    <property type="project" value="InterPro"/>
</dbReference>
<comment type="subcellular location">
    <subcellularLocation>
        <location evidence="1">Nucleus</location>
    </subcellularLocation>
</comment>
<dbReference type="EMBL" id="RDQH01000332">
    <property type="protein sequence ID" value="RXH96938.1"/>
    <property type="molecule type" value="Genomic_DNA"/>
</dbReference>
<comment type="caution">
    <text evidence="15">The sequence shown here is derived from an EMBL/GenBank/DDBJ whole genome shotgun (WGS) entry which is preliminary data.</text>
</comment>
<dbReference type="InterPro" id="IPR001025">
    <property type="entry name" value="BAH_dom"/>
</dbReference>
<dbReference type="PANTHER" id="PTHR10629">
    <property type="entry name" value="CYTOSINE-SPECIFIC METHYLTRANSFERASE"/>
    <property type="match status" value="1"/>
</dbReference>
<dbReference type="InterPro" id="IPR023780">
    <property type="entry name" value="Chromo_domain"/>
</dbReference>
<feature type="domain" description="Chromo" evidence="13">
    <location>
        <begin position="684"/>
        <end position="737"/>
    </location>
</feature>
<evidence type="ECO:0000256" key="7">
    <source>
        <dbReference type="ARBA" id="ARBA00047422"/>
    </source>
</evidence>
<evidence type="ECO:0000256" key="8">
    <source>
        <dbReference type="PIRSR" id="PIRSR037404-1"/>
    </source>
</evidence>
<dbReference type="InterPro" id="IPR029063">
    <property type="entry name" value="SAM-dependent_MTases_sf"/>
</dbReference>
<evidence type="ECO:0000259" key="14">
    <source>
        <dbReference type="PROSITE" id="PS51038"/>
    </source>
</evidence>
<reference evidence="15 16" key="1">
    <citation type="submission" date="2018-10" db="EMBL/GenBank/DDBJ databases">
        <title>A high-quality apple genome assembly.</title>
        <authorList>
            <person name="Hu J."/>
        </authorList>
    </citation>
    <scope>NUCLEOTIDE SEQUENCE [LARGE SCALE GENOMIC DNA]</scope>
    <source>
        <strain evidence="16">cv. HFTH1</strain>
        <tissue evidence="15">Young leaf</tissue>
    </source>
</reference>
<dbReference type="CDD" id="cd18635">
    <property type="entry name" value="CD_CMT3_like"/>
    <property type="match status" value="1"/>
</dbReference>
<dbReference type="InterPro" id="IPR000953">
    <property type="entry name" value="Chromo/chromo_shadow_dom"/>
</dbReference>
<dbReference type="Pfam" id="PF00385">
    <property type="entry name" value="Chromo"/>
    <property type="match status" value="1"/>
</dbReference>
<feature type="region of interest" description="Disordered" evidence="12">
    <location>
        <begin position="37"/>
        <end position="140"/>
    </location>
</feature>
<dbReference type="SUPFAM" id="SSF53335">
    <property type="entry name" value="S-adenosyl-L-methionine-dependent methyltransferases"/>
    <property type="match status" value="1"/>
</dbReference>
<dbReference type="EC" id="2.1.1.37" evidence="11"/>
<comment type="similarity">
    <text evidence="9 10">Belongs to the class I-like SAM-binding methyltransferase superfamily. C5-methyltransferase family.</text>
</comment>
<dbReference type="InterPro" id="IPR001525">
    <property type="entry name" value="C5_MeTfrase"/>
</dbReference>
<dbReference type="SMART" id="SM00298">
    <property type="entry name" value="CHROMO"/>
    <property type="match status" value="1"/>
</dbReference>
<proteinExistence type="inferred from homology"/>
<name>A0A498JMH4_MALDO</name>
<dbReference type="SUPFAM" id="SSF54160">
    <property type="entry name" value="Chromo domain-like"/>
    <property type="match status" value="1"/>
</dbReference>
<dbReference type="PROSITE" id="PS51038">
    <property type="entry name" value="BAH"/>
    <property type="match status" value="1"/>
</dbReference>
<dbReference type="FunFam" id="3.40.50.150:FF:000143">
    <property type="entry name" value="DNA (cytosine-5)-methyltransferase 1"/>
    <property type="match status" value="1"/>
</dbReference>
<keyword evidence="3 9" id="KW-0808">Transferase</keyword>
<evidence type="ECO:0000256" key="12">
    <source>
        <dbReference type="SAM" id="MobiDB-lite"/>
    </source>
</evidence>
<dbReference type="PRINTS" id="PR00105">
    <property type="entry name" value="C5METTRFRASE"/>
</dbReference>
<dbReference type="InterPro" id="IPR050390">
    <property type="entry name" value="C5-Methyltransferase"/>
</dbReference>
<dbReference type="GO" id="GO:0003886">
    <property type="term" value="F:DNA (cytosine-5-)-methyltransferase activity"/>
    <property type="evidence" value="ECO:0007669"/>
    <property type="project" value="UniProtKB-EC"/>
</dbReference>
<evidence type="ECO:0000256" key="1">
    <source>
        <dbReference type="ARBA" id="ARBA00004123"/>
    </source>
</evidence>
<protein>
    <recommendedName>
        <fullName evidence="11">Cytosine-specific methyltransferase</fullName>
        <ecNumber evidence="11">2.1.1.37</ecNumber>
    </recommendedName>
</protein>
<feature type="compositionally biased region" description="Basic and acidic residues" evidence="12">
    <location>
        <begin position="9"/>
        <end position="19"/>
    </location>
</feature>
<evidence type="ECO:0000259" key="13">
    <source>
        <dbReference type="PROSITE" id="PS50013"/>
    </source>
</evidence>
<dbReference type="InterPro" id="IPR018117">
    <property type="entry name" value="C5_DNA_meth_AS"/>
</dbReference>
<organism evidence="15 16">
    <name type="scientific">Malus domestica</name>
    <name type="common">Apple</name>
    <name type="synonym">Pyrus malus</name>
    <dbReference type="NCBI Taxonomy" id="3750"/>
    <lineage>
        <taxon>Eukaryota</taxon>
        <taxon>Viridiplantae</taxon>
        <taxon>Streptophyta</taxon>
        <taxon>Embryophyta</taxon>
        <taxon>Tracheophyta</taxon>
        <taxon>Spermatophyta</taxon>
        <taxon>Magnoliopsida</taxon>
        <taxon>eudicotyledons</taxon>
        <taxon>Gunneridae</taxon>
        <taxon>Pentapetalae</taxon>
        <taxon>rosids</taxon>
        <taxon>fabids</taxon>
        <taxon>Rosales</taxon>
        <taxon>Rosaceae</taxon>
        <taxon>Amygdaloideae</taxon>
        <taxon>Maleae</taxon>
        <taxon>Malus</taxon>
    </lineage>
</organism>
<evidence type="ECO:0000256" key="9">
    <source>
        <dbReference type="PROSITE-ProRule" id="PRU01016"/>
    </source>
</evidence>
<keyword evidence="5" id="KW-0238">DNA-binding</keyword>
<evidence type="ECO:0000256" key="10">
    <source>
        <dbReference type="RuleBase" id="RU000416"/>
    </source>
</evidence>
<evidence type="ECO:0000256" key="3">
    <source>
        <dbReference type="ARBA" id="ARBA00022679"/>
    </source>
</evidence>
<dbReference type="Gene3D" id="2.30.30.490">
    <property type="match status" value="1"/>
</dbReference>
<keyword evidence="16" id="KW-1185">Reference proteome</keyword>
<dbReference type="PROSITE" id="PS50013">
    <property type="entry name" value="CHROMO_2"/>
    <property type="match status" value="1"/>
</dbReference>
<feature type="active site" evidence="8 9">
    <location>
        <position position="762"/>
    </location>
</feature>
<evidence type="ECO:0000313" key="15">
    <source>
        <dbReference type="EMBL" id="RXH96938.1"/>
    </source>
</evidence>
<evidence type="ECO:0000256" key="11">
    <source>
        <dbReference type="RuleBase" id="RU000417"/>
    </source>
</evidence>
<dbReference type="Pfam" id="PF00145">
    <property type="entry name" value="DNA_methylase"/>
    <property type="match status" value="1"/>
</dbReference>
<dbReference type="InterPro" id="IPR016197">
    <property type="entry name" value="Chromo-like_dom_sf"/>
</dbReference>
<evidence type="ECO:0000256" key="5">
    <source>
        <dbReference type="ARBA" id="ARBA00023125"/>
    </source>
</evidence>
<dbReference type="Gene3D" id="3.40.50.150">
    <property type="entry name" value="Vaccinia Virus protein VP39"/>
    <property type="match status" value="1"/>
</dbReference>
<gene>
    <name evidence="15" type="ORF">DVH24_035606</name>
</gene>
<dbReference type="Pfam" id="PF01426">
    <property type="entry name" value="BAH"/>
    <property type="match status" value="1"/>
</dbReference>
<dbReference type="GO" id="GO:0003677">
    <property type="term" value="F:DNA binding"/>
    <property type="evidence" value="ECO:0007669"/>
    <property type="project" value="UniProtKB-KW"/>
</dbReference>
<feature type="domain" description="BAH" evidence="14">
    <location>
        <begin position="423"/>
        <end position="539"/>
    </location>
</feature>
<dbReference type="NCBIfam" id="TIGR00675">
    <property type="entry name" value="dcm"/>
    <property type="match status" value="1"/>
</dbReference>
<keyword evidence="2 9" id="KW-0489">Methyltransferase</keyword>
<dbReference type="GO" id="GO:0032259">
    <property type="term" value="P:methylation"/>
    <property type="evidence" value="ECO:0007669"/>
    <property type="project" value="UniProtKB-KW"/>
</dbReference>
<dbReference type="Proteomes" id="UP000290289">
    <property type="component" value="Chromosome 6"/>
</dbReference>
<dbReference type="PROSITE" id="PS00094">
    <property type="entry name" value="C5_MTASE_1"/>
    <property type="match status" value="1"/>
</dbReference>
<dbReference type="STRING" id="3750.A0A498JMH4"/>
<feature type="region of interest" description="Disordered" evidence="12">
    <location>
        <begin position="200"/>
        <end position="251"/>
    </location>
</feature>
<dbReference type="AlphaFoldDB" id="A0A498JMH4"/>
<evidence type="ECO:0000256" key="6">
    <source>
        <dbReference type="ARBA" id="ARBA00023242"/>
    </source>
</evidence>
<evidence type="ECO:0000256" key="4">
    <source>
        <dbReference type="ARBA" id="ARBA00022691"/>
    </source>
</evidence>
<feature type="region of interest" description="Disordered" evidence="12">
    <location>
        <begin position="342"/>
        <end position="369"/>
    </location>
</feature>
<dbReference type="PANTHER" id="PTHR10629:SF34">
    <property type="entry name" value="DNA (CYTOSINE-5)-METHYLTRANSFERASE CMT2"/>
    <property type="match status" value="1"/>
</dbReference>
<feature type="compositionally biased region" description="Basic and acidic residues" evidence="12">
    <location>
        <begin position="348"/>
        <end position="361"/>
    </location>
</feature>
<keyword evidence="4 9" id="KW-0949">S-adenosyl-L-methionine</keyword>
<evidence type="ECO:0000313" key="16">
    <source>
        <dbReference type="Proteomes" id="UP000290289"/>
    </source>
</evidence>
<evidence type="ECO:0000256" key="2">
    <source>
        <dbReference type="ARBA" id="ARBA00022603"/>
    </source>
</evidence>
<keyword evidence="6" id="KW-0539">Nucleus</keyword>
<dbReference type="SMART" id="SM00439">
    <property type="entry name" value="BAH"/>
    <property type="match status" value="1"/>
</dbReference>
<comment type="catalytic activity">
    <reaction evidence="7 11">
        <text>a 2'-deoxycytidine in DNA + S-adenosyl-L-methionine = a 5-methyl-2'-deoxycytidine in DNA + S-adenosyl-L-homocysteine + H(+)</text>
        <dbReference type="Rhea" id="RHEA:13681"/>
        <dbReference type="Rhea" id="RHEA-COMP:11369"/>
        <dbReference type="Rhea" id="RHEA-COMP:11370"/>
        <dbReference type="ChEBI" id="CHEBI:15378"/>
        <dbReference type="ChEBI" id="CHEBI:57856"/>
        <dbReference type="ChEBI" id="CHEBI:59789"/>
        <dbReference type="ChEBI" id="CHEBI:85452"/>
        <dbReference type="ChEBI" id="CHEBI:85454"/>
        <dbReference type="EC" id="2.1.1.37"/>
    </reaction>
</comment>
<dbReference type="InterPro" id="IPR043151">
    <property type="entry name" value="BAH_sf"/>
</dbReference>
<sequence length="1182" mass="134135">MWAPPKPNSDSKSESKSESEPMTLSVFVENVACEEEAVPLNSHDHDDPRLPRKIQQRRPECVRRSPRLSPLPPAQKEEVVKDTSANAASRKIDDAKRASVRRSPRFTSSVLEEAESSKIKTPSVQHKRYKGGTIGSNDDEQKYTVSNVESLAEKSMRRSLRLMNQSAVESCCLKVSSQERSLRKFESPEEGCPKALSLNTSNVETSSRDTEVKHLSLSWHGESDKRPTPLRKSSRLMSAPEDNFDGEKLDEKHIRRSPKFSPCLDAAKETSNLNSSFIGLSDSEDGFSSKKILISLGKSDSKISDETHLGQSQRRTRSMFEAERRESECALIELPETYVKQTPKKKKTLDSSKNKQNKQENIKSASFIGDPIPDVEAQERWGWRYQMKSQRSKRQSLKLNEDEEDEIILDVECHFSQAKIGDCIFDLGDCAYIEGDEGQKHVGRIIEFFKTADGEKYFRVQWFYKVEDTVIKEVGTSHDKRRLFYSTVMNDNLIDCIISKVNVTHISPKVGLKVNSISPSDFYYDMEYCVDYSTFRFFISDNSVKSHNMPSCNSIQAVGTLSTSNLLENMPSSETYKAELALLDLFCGCGGMSTGLCFGAKLSCVNLVTKWALDSDKSACESLKLNHPETQVRNETAEDFLQLLKEWEKLCRRHKANDVERTHPLRSKTLSVPKNGNEVGTGEYEVSRIVDICFGDPNKTGKRGVNLKVHWKGYGSSEDTWEPIEGLSNCQESIQNFVRNGRKVKILPLPGDVDVICGGPPCQGISGYNRYRNVDSPLDDERNHQIVVFMDIVNFLKPKFVLMENVVDILRFDKASLGRYALSRLVHMKYQARLGILAAGCYGLPQFRLRVFLWGAHACENLPQFPLPTHDVIVRYWPPPEFERNTVAYDEEQPRELLEKALVLRDAISDLPSVSNKEKREEMPFQKPPETDFQRYIRSTQHEMMGSAFDGTTKATVSLYDHRTYHLNEDDYLRVCQIPKRKGANFRDLPGVVVGSDNVARRESTEKHSLLPSGRPLVSVDTLNVNKKQNNLAMYESIYSENLGHLKGLNGTERTQNCSQEPLPFARLWWDETVPTVLTFPSCHNQVVLHPEQDRILTVRESARLQGFPDYYRFCGTVKERYCQIGNAVPVSVARALGYALGLAVRKLSGNDPLMTLPNKFSHSNFFQFTKNLPLETEDLRN</sequence>